<evidence type="ECO:0000259" key="1">
    <source>
        <dbReference type="PROSITE" id="PS51186"/>
    </source>
</evidence>
<dbReference type="PANTHER" id="PTHR39173:SF1">
    <property type="entry name" value="ACETYLTRANSFERASE"/>
    <property type="match status" value="1"/>
</dbReference>
<evidence type="ECO:0000313" key="2">
    <source>
        <dbReference type="EMBL" id="CEQ02946.1"/>
    </source>
</evidence>
<gene>
    <name evidence="2" type="ORF">R28058_06791</name>
</gene>
<dbReference type="EMBL" id="CEKZ01000003">
    <property type="protein sequence ID" value="CEQ02946.1"/>
    <property type="molecule type" value="Genomic_DNA"/>
</dbReference>
<dbReference type="InterPro" id="IPR016181">
    <property type="entry name" value="Acyl_CoA_acyltransferase"/>
</dbReference>
<dbReference type="Proteomes" id="UP000049127">
    <property type="component" value="Unassembled WGS sequence"/>
</dbReference>
<dbReference type="InterPro" id="IPR000182">
    <property type="entry name" value="GNAT_dom"/>
</dbReference>
<dbReference type="AlphaFoldDB" id="A0A0C7QHS8"/>
<dbReference type="Gene3D" id="3.40.630.30">
    <property type="match status" value="1"/>
</dbReference>
<sequence>MEIKLIKPTLEYANDIMKYRQEFLELDDDMAGCGNLRDCSTAKEWIDRIDLLESKETCPSDMVTSNTYIAVRLTDNKIVGVIDFRHNIDNHPILSVWGGHIGYSVRPCERKKGYATEMLRQNIINCKEYGLDKVLITCDYDNVGSEKVILANGGVFESDIEVDGTIKKRYWIKL</sequence>
<dbReference type="Pfam" id="PF13302">
    <property type="entry name" value="Acetyltransf_3"/>
    <property type="match status" value="1"/>
</dbReference>
<organism evidence="2 3">
    <name type="scientific">Paraclostridium sordellii</name>
    <name type="common">Clostridium sordellii</name>
    <dbReference type="NCBI Taxonomy" id="1505"/>
    <lineage>
        <taxon>Bacteria</taxon>
        <taxon>Bacillati</taxon>
        <taxon>Bacillota</taxon>
        <taxon>Clostridia</taxon>
        <taxon>Peptostreptococcales</taxon>
        <taxon>Peptostreptococcaceae</taxon>
        <taxon>Paraclostridium</taxon>
    </lineage>
</organism>
<keyword evidence="2" id="KW-0808">Transferase</keyword>
<dbReference type="RefSeq" id="WP_055341485.1">
    <property type="nucleotide sequence ID" value="NZ_CEKZ01000003.1"/>
</dbReference>
<dbReference type="SUPFAM" id="SSF55729">
    <property type="entry name" value="Acyl-CoA N-acyltransferases (Nat)"/>
    <property type="match status" value="1"/>
</dbReference>
<feature type="domain" description="N-acetyltransferase" evidence="1">
    <location>
        <begin position="1"/>
        <end position="174"/>
    </location>
</feature>
<dbReference type="PROSITE" id="PS51186">
    <property type="entry name" value="GNAT"/>
    <property type="match status" value="1"/>
</dbReference>
<evidence type="ECO:0000313" key="3">
    <source>
        <dbReference type="Proteomes" id="UP000049127"/>
    </source>
</evidence>
<dbReference type="OrthoDB" id="9797989at2"/>
<name>A0A0C7QHS8_PARSO</name>
<dbReference type="GO" id="GO:0016747">
    <property type="term" value="F:acyltransferase activity, transferring groups other than amino-acyl groups"/>
    <property type="evidence" value="ECO:0007669"/>
    <property type="project" value="InterPro"/>
</dbReference>
<dbReference type="PANTHER" id="PTHR39173">
    <property type="entry name" value="ACETYLTRANSFERASE"/>
    <property type="match status" value="1"/>
</dbReference>
<reference evidence="2 3" key="1">
    <citation type="submission" date="2015-01" db="EMBL/GenBank/DDBJ databases">
        <authorList>
            <person name="Aslett A.Martin."/>
            <person name="De Silva Nishadi"/>
        </authorList>
    </citation>
    <scope>NUCLEOTIDE SEQUENCE [LARGE SCALE GENOMIC DNA]</scope>
    <source>
        <strain evidence="2 3">R28058</strain>
    </source>
</reference>
<protein>
    <submittedName>
        <fullName evidence="2">N-acetyltransferase GCN5</fullName>
    </submittedName>
</protein>
<proteinExistence type="predicted"/>
<accession>A0A0C7QHS8</accession>